<feature type="region of interest" description="Disordered" evidence="1">
    <location>
        <begin position="486"/>
        <end position="543"/>
    </location>
</feature>
<dbReference type="Proteomes" id="UP000001554">
    <property type="component" value="Chromosome 16"/>
</dbReference>
<evidence type="ECO:0000313" key="3">
    <source>
        <dbReference type="Proteomes" id="UP000001554"/>
    </source>
</evidence>
<protein>
    <submittedName>
        <fullName evidence="4">Uncharacterized protein LOC118403491</fullName>
    </submittedName>
</protein>
<dbReference type="PANTHER" id="PTHR23011:SF43">
    <property type="entry name" value="CYCLIC NUCLEOTIDE-BINDING DOMAIN-CONTAINING PROTEIN 2"/>
    <property type="match status" value="1"/>
</dbReference>
<feature type="compositionally biased region" description="Basic and acidic residues" evidence="1">
    <location>
        <begin position="78"/>
        <end position="102"/>
    </location>
</feature>
<evidence type="ECO:0000313" key="4">
    <source>
        <dbReference type="RefSeq" id="XP_035658107.1"/>
    </source>
</evidence>
<proteinExistence type="predicted"/>
<feature type="region of interest" description="Disordered" evidence="1">
    <location>
        <begin position="71"/>
        <end position="191"/>
    </location>
</feature>
<dbReference type="PANTHER" id="PTHR23011">
    <property type="entry name" value="CYCLIC NUCLEOTIDE-BINDING DOMAIN CONTAINING PROTEIN"/>
    <property type="match status" value="1"/>
</dbReference>
<reference evidence="3" key="1">
    <citation type="journal article" date="2020" name="Nat. Ecol. Evol.">
        <title>Deeply conserved synteny resolves early events in vertebrate evolution.</title>
        <authorList>
            <person name="Simakov O."/>
            <person name="Marletaz F."/>
            <person name="Yue J.X."/>
            <person name="O'Connell B."/>
            <person name="Jenkins J."/>
            <person name="Brandt A."/>
            <person name="Calef R."/>
            <person name="Tung C.H."/>
            <person name="Huang T.K."/>
            <person name="Schmutz J."/>
            <person name="Satoh N."/>
            <person name="Yu J.K."/>
            <person name="Putnam N.H."/>
            <person name="Green R.E."/>
            <person name="Rokhsar D.S."/>
        </authorList>
    </citation>
    <scope>NUCLEOTIDE SEQUENCE [LARGE SCALE GENOMIC DNA]</scope>
    <source>
        <strain evidence="3">S238N-H82</strain>
    </source>
</reference>
<dbReference type="InterPro" id="IPR000595">
    <property type="entry name" value="cNMP-bd_dom"/>
</dbReference>
<dbReference type="Pfam" id="PF00027">
    <property type="entry name" value="cNMP_binding"/>
    <property type="match status" value="1"/>
</dbReference>
<sequence length="543" mass="61901">MTRSTMGSSRRTNQNELRTLEILYQTVKTSQEKQWTTGKDATLPLRLKQHYIMSVRRETNSKRKLRTIKEIPLLTKTSGRDSRGSQRLDSIRRSSTAQERRGSFHPCVGRKASIKQQTADHEGNRKPLDPCDRSPHKALAQRRDSLCGSSLLPDVSRPSAQARNRHQHGPLSEHEEDTSDVKTTLTPKDPPMTMREKFVMAARVVRRLCQVSLCMRKYAEDHLGKAFEFVSKPRYRVATKEGEAGGDQELTFDPEFFKMDSEYMFPEPAKRVAEKRPDDRTPADLRLIGAALRSLSSFRKYPRKTQDMLCRVVRYQSLGVNRVVIKKGHPGTAFYMVFSGRVGVVTTDDPDELMQRASMVMLRKGDIFGEMSLITGEARTATIKTQEQAELIVVDVHNLHNTDLHDILKQDFKYKFDFFRQLELFSPWDDEAMLHLASLARTEECVHGKVVVRDMAEEPVTVFVVKGMCAVVKLLDLSDASKQMEQNVAKHSPVSPSQRGTTSATTTGLKPLEERPSPAAFPPLRPQTVPQNQERHRRWKNEE</sequence>
<dbReference type="FunFam" id="2.60.120.10:FF:000378">
    <property type="entry name" value="uncharacterized protein LOC100180193 isoform X2"/>
    <property type="match status" value="1"/>
</dbReference>
<dbReference type="AlphaFoldDB" id="A0A9J7HHH4"/>
<dbReference type="OMA" id="ERHRRWK"/>
<gene>
    <name evidence="4" type="primary">LOC118403491</name>
</gene>
<dbReference type="SUPFAM" id="SSF51206">
    <property type="entry name" value="cAMP-binding domain-like"/>
    <property type="match status" value="1"/>
</dbReference>
<feature type="domain" description="Cyclic nucleotide-binding" evidence="2">
    <location>
        <begin position="297"/>
        <end position="395"/>
    </location>
</feature>
<feature type="compositionally biased region" description="Basic and acidic residues" evidence="1">
    <location>
        <begin position="118"/>
        <end position="145"/>
    </location>
</feature>
<dbReference type="GeneID" id="118403491"/>
<reference evidence="4" key="2">
    <citation type="submission" date="2025-08" db="UniProtKB">
        <authorList>
            <consortium name="RefSeq"/>
        </authorList>
    </citation>
    <scope>IDENTIFICATION</scope>
    <source>
        <strain evidence="4">S238N-H82</strain>
        <tissue evidence="4">Testes</tissue>
    </source>
</reference>
<keyword evidence="3" id="KW-1185">Reference proteome</keyword>
<dbReference type="PROSITE" id="PS00889">
    <property type="entry name" value="CNMP_BINDING_2"/>
    <property type="match status" value="1"/>
</dbReference>
<dbReference type="Gene3D" id="2.60.120.10">
    <property type="entry name" value="Jelly Rolls"/>
    <property type="match status" value="1"/>
</dbReference>
<dbReference type="KEGG" id="bfo:118403491"/>
<dbReference type="InterPro" id="IPR014710">
    <property type="entry name" value="RmlC-like_jellyroll"/>
</dbReference>
<dbReference type="InterPro" id="IPR018490">
    <property type="entry name" value="cNMP-bd_dom_sf"/>
</dbReference>
<evidence type="ECO:0000259" key="2">
    <source>
        <dbReference type="PROSITE" id="PS50042"/>
    </source>
</evidence>
<name>A0A9J7HHH4_BRAFL</name>
<dbReference type="GO" id="GO:0007283">
    <property type="term" value="P:spermatogenesis"/>
    <property type="evidence" value="ECO:0000318"/>
    <property type="project" value="GO_Central"/>
</dbReference>
<evidence type="ECO:0000256" key="1">
    <source>
        <dbReference type="SAM" id="MobiDB-lite"/>
    </source>
</evidence>
<accession>A0A9J7HHH4</accession>
<dbReference type="GO" id="GO:0030552">
    <property type="term" value="F:cAMP binding"/>
    <property type="evidence" value="ECO:0000318"/>
    <property type="project" value="GO_Central"/>
</dbReference>
<dbReference type="OrthoDB" id="166212at2759"/>
<dbReference type="PROSITE" id="PS50042">
    <property type="entry name" value="CNMP_BINDING_3"/>
    <property type="match status" value="1"/>
</dbReference>
<organism evidence="3 4">
    <name type="scientific">Branchiostoma floridae</name>
    <name type="common">Florida lancelet</name>
    <name type="synonym">Amphioxus</name>
    <dbReference type="NCBI Taxonomy" id="7739"/>
    <lineage>
        <taxon>Eukaryota</taxon>
        <taxon>Metazoa</taxon>
        <taxon>Chordata</taxon>
        <taxon>Cephalochordata</taxon>
        <taxon>Leptocardii</taxon>
        <taxon>Amphioxiformes</taxon>
        <taxon>Branchiostomatidae</taxon>
        <taxon>Branchiostoma</taxon>
    </lineage>
</organism>
<feature type="compositionally biased region" description="Polar residues" evidence="1">
    <location>
        <begin position="494"/>
        <end position="508"/>
    </location>
</feature>
<dbReference type="SMART" id="SM00100">
    <property type="entry name" value="cNMP"/>
    <property type="match status" value="1"/>
</dbReference>
<dbReference type="CDD" id="cd00038">
    <property type="entry name" value="CAP_ED"/>
    <property type="match status" value="1"/>
</dbReference>
<dbReference type="RefSeq" id="XP_035658107.1">
    <property type="nucleotide sequence ID" value="XM_035802214.1"/>
</dbReference>
<dbReference type="InterPro" id="IPR018488">
    <property type="entry name" value="cNMP-bd_CS"/>
</dbReference>